<keyword evidence="2" id="KW-1185">Reference proteome</keyword>
<organism evidence="1 2">
    <name type="scientific">Noviherbaspirillum cavernae</name>
    <dbReference type="NCBI Taxonomy" id="2320862"/>
    <lineage>
        <taxon>Bacteria</taxon>
        <taxon>Pseudomonadati</taxon>
        <taxon>Pseudomonadota</taxon>
        <taxon>Betaproteobacteria</taxon>
        <taxon>Burkholderiales</taxon>
        <taxon>Oxalobacteraceae</taxon>
        <taxon>Noviherbaspirillum</taxon>
    </lineage>
</organism>
<accession>A0A418X4S8</accession>
<sequence>MLPFHIYTEQRGPRLYQLDDGRFQIIEKGDLGPFMSGYGYVLADRDLADFLEQLDAERVTFKDAVVWDRTSNAEYTTYRQILINQHFSHDQIRDLNIEGTRMLMMGNEYPFVSPMLKHRLENSQFTYLRFSEGLSGFAGQI</sequence>
<gene>
    <name evidence="1" type="ORF">D3870_17135</name>
</gene>
<evidence type="ECO:0000313" key="2">
    <source>
        <dbReference type="Proteomes" id="UP000285190"/>
    </source>
</evidence>
<dbReference type="AlphaFoldDB" id="A0A418X4S8"/>
<proteinExistence type="predicted"/>
<comment type="caution">
    <text evidence="1">The sequence shown here is derived from an EMBL/GenBank/DDBJ whole genome shotgun (WGS) entry which is preliminary data.</text>
</comment>
<dbReference type="EMBL" id="QYUN01000002">
    <property type="protein sequence ID" value="RJG07488.1"/>
    <property type="molecule type" value="Genomic_DNA"/>
</dbReference>
<reference evidence="1 2" key="1">
    <citation type="submission" date="2018-09" db="EMBL/GenBank/DDBJ databases">
        <authorList>
            <person name="Zhu H."/>
        </authorList>
    </citation>
    <scope>NUCLEOTIDE SEQUENCE [LARGE SCALE GENOMIC DNA]</scope>
    <source>
        <strain evidence="1 2">K2R10-39</strain>
    </source>
</reference>
<dbReference type="Proteomes" id="UP000285190">
    <property type="component" value="Unassembled WGS sequence"/>
</dbReference>
<protein>
    <submittedName>
        <fullName evidence="1">Uncharacterized protein</fullName>
    </submittedName>
</protein>
<evidence type="ECO:0000313" key="1">
    <source>
        <dbReference type="EMBL" id="RJG07488.1"/>
    </source>
</evidence>
<name>A0A418X4S8_9BURK</name>